<evidence type="ECO:0000313" key="5">
    <source>
        <dbReference type="Proteomes" id="UP000680304"/>
    </source>
</evidence>
<keyword evidence="5" id="KW-1185">Reference proteome</keyword>
<proteinExistence type="predicted"/>
<sequence>MKRTDRLMAIVLALQQRPETAQSLAEKLEVSKRTILRDMQSLSEMGIPLYSVTGPAGGFRLMEGYRLSPLQLDSQEAMTVLFALKALTKMADTPFNRARWTVMDKISAALPDDLLRQIDPVLRHVQMDVPERKVKTPQLSALMEHTAESRWLKVLYRSVSRRRWLQLKPERLYTAHGFWYCEAFSVTHGERRTFRVDRMERMEMTDEPGEQQGMAGRRPELDVKQPVPATPTRIVAKLSYRGALLAEQDEHIGELVKQISDEEWEVDFMCPPSEFGWAVRFFFSLGTDATVIAPQTLRYEIYRLANELCSRYKPEQKAENAGKGEKSHDSF</sequence>
<dbReference type="PANTHER" id="PTHR34580:SF1">
    <property type="entry name" value="PROTEIN PAFC"/>
    <property type="match status" value="1"/>
</dbReference>
<dbReference type="Pfam" id="PF08279">
    <property type="entry name" value="HTH_11"/>
    <property type="match status" value="1"/>
</dbReference>
<dbReference type="SUPFAM" id="SSF46785">
    <property type="entry name" value="Winged helix' DNA-binding domain"/>
    <property type="match status" value="1"/>
</dbReference>
<dbReference type="PROSITE" id="PS52050">
    <property type="entry name" value="WYL"/>
    <property type="match status" value="1"/>
</dbReference>
<evidence type="ECO:0000259" key="2">
    <source>
        <dbReference type="Pfam" id="PF13280"/>
    </source>
</evidence>
<dbReference type="Gene3D" id="1.10.10.10">
    <property type="entry name" value="Winged helix-like DNA-binding domain superfamily/Winged helix DNA-binding domain"/>
    <property type="match status" value="1"/>
</dbReference>
<feature type="domain" description="WCX" evidence="3">
    <location>
        <begin position="232"/>
        <end position="307"/>
    </location>
</feature>
<feature type="domain" description="WYL" evidence="2">
    <location>
        <begin position="139"/>
        <end position="204"/>
    </location>
</feature>
<dbReference type="InterPro" id="IPR051534">
    <property type="entry name" value="CBASS_pafABC_assoc_protein"/>
</dbReference>
<dbReference type="InterPro" id="IPR026881">
    <property type="entry name" value="WYL_dom"/>
</dbReference>
<feature type="domain" description="Helix-turn-helix type 11" evidence="1">
    <location>
        <begin position="6"/>
        <end position="58"/>
    </location>
</feature>
<dbReference type="PIRSF" id="PIRSF016838">
    <property type="entry name" value="PafC"/>
    <property type="match status" value="1"/>
</dbReference>
<dbReference type="PANTHER" id="PTHR34580">
    <property type="match status" value="1"/>
</dbReference>
<reference evidence="4 5" key="1">
    <citation type="submission" date="2021-04" db="EMBL/GenBank/DDBJ databases">
        <title>Draft genome sequence of Paenibacillus cisolokensis, LC2-13A.</title>
        <authorList>
            <person name="Uke A."/>
            <person name="Chhe C."/>
            <person name="Baramee S."/>
            <person name="Kosugi A."/>
        </authorList>
    </citation>
    <scope>NUCLEOTIDE SEQUENCE [LARGE SCALE GENOMIC DNA]</scope>
    <source>
        <strain evidence="4 5">LC2-13A</strain>
    </source>
</reference>
<gene>
    <name evidence="4" type="ORF">PACILC2_44170</name>
</gene>
<dbReference type="EMBL" id="BOVJ01000156">
    <property type="protein sequence ID" value="GIQ65849.1"/>
    <property type="molecule type" value="Genomic_DNA"/>
</dbReference>
<dbReference type="Pfam" id="PF13280">
    <property type="entry name" value="WYL"/>
    <property type="match status" value="1"/>
</dbReference>
<accession>A0ABQ4NC95</accession>
<dbReference type="InterPro" id="IPR013196">
    <property type="entry name" value="HTH_11"/>
</dbReference>
<dbReference type="Pfam" id="PF25583">
    <property type="entry name" value="WCX"/>
    <property type="match status" value="1"/>
</dbReference>
<evidence type="ECO:0000259" key="3">
    <source>
        <dbReference type="Pfam" id="PF25583"/>
    </source>
</evidence>
<comment type="caution">
    <text evidence="4">The sequence shown here is derived from an EMBL/GenBank/DDBJ whole genome shotgun (WGS) entry which is preliminary data.</text>
</comment>
<dbReference type="InterPro" id="IPR036388">
    <property type="entry name" value="WH-like_DNA-bd_sf"/>
</dbReference>
<name>A0ABQ4NC95_9BACL</name>
<dbReference type="InterPro" id="IPR036390">
    <property type="entry name" value="WH_DNA-bd_sf"/>
</dbReference>
<protein>
    <submittedName>
        <fullName evidence="4">DeoR family transcriptional regulator</fullName>
    </submittedName>
</protein>
<evidence type="ECO:0000313" key="4">
    <source>
        <dbReference type="EMBL" id="GIQ65849.1"/>
    </source>
</evidence>
<dbReference type="RefSeq" id="WP_244863671.1">
    <property type="nucleotide sequence ID" value="NZ_BOVJ01000156.1"/>
</dbReference>
<dbReference type="InterPro" id="IPR057727">
    <property type="entry name" value="WCX_dom"/>
</dbReference>
<dbReference type="InterPro" id="IPR028349">
    <property type="entry name" value="PafC-like"/>
</dbReference>
<dbReference type="Proteomes" id="UP000680304">
    <property type="component" value="Unassembled WGS sequence"/>
</dbReference>
<evidence type="ECO:0000259" key="1">
    <source>
        <dbReference type="Pfam" id="PF08279"/>
    </source>
</evidence>
<organism evidence="4 5">
    <name type="scientific">Paenibacillus cisolokensis</name>
    <dbReference type="NCBI Taxonomy" id="1658519"/>
    <lineage>
        <taxon>Bacteria</taxon>
        <taxon>Bacillati</taxon>
        <taxon>Bacillota</taxon>
        <taxon>Bacilli</taxon>
        <taxon>Bacillales</taxon>
        <taxon>Paenibacillaceae</taxon>
        <taxon>Paenibacillus</taxon>
    </lineage>
</organism>